<feature type="region of interest" description="Disordered" evidence="1">
    <location>
        <begin position="169"/>
        <end position="207"/>
    </location>
</feature>
<feature type="compositionally biased region" description="Polar residues" evidence="1">
    <location>
        <begin position="510"/>
        <end position="527"/>
    </location>
</feature>
<protein>
    <submittedName>
        <fullName evidence="2">Uncharacterized protein</fullName>
    </submittedName>
</protein>
<sequence>MSKALDPLRRLVVQFNARFAQLKAFPTTNIPPAPPHLHHAPPPFVKPLPHFGQFQVKVPLPYHKDGPVLLAHLNKQLNTLARTVFVPEPARVAAVDYACRSVGRPQMASLLSKGSQRMMFHQPLKFTVPHGFARNVGLSSSRGYCSQPALNGPVRMMAQMYAKPLGSLPANAQKLSDDGHRRKQHLSAKKRQERARPSRAGDIKKRSASCRLSSSSIKAFLNRAALAEQQHQILSLCHADNSVTTATAISLAKAAGKTASELNELPKLQSSESCPTNVDMCFLLDASPLWHLDTMVAALHTDSLRAPKELNSSFIENLLEITNAQYQHFMEVSAILQKLVQCPETRVISLEGYELRVHFTGTTLFDMVQFLKQLSIDPKSPHFDLEEVLVDQELVAEQYFPQASVNNYYAPSLSDNEPWDDCNSLQSSLMIYADSELSSSMTSFATLDSMPMQDSPWEGAVAPASSEIVMAEDKAEQEQEQEQETVLAVDTGAIPVHPAAETFMDEDPTSPWTNAGRTSSSAMHESTDNLNRLSSRILNSAVVSEEYFDEIRGFLDTIEAVHRQSDRIFGPPSPSPF</sequence>
<dbReference type="EMBL" id="JAIFTL010000261">
    <property type="protein sequence ID" value="KAG9320752.1"/>
    <property type="molecule type" value="Genomic_DNA"/>
</dbReference>
<evidence type="ECO:0000313" key="3">
    <source>
        <dbReference type="Proteomes" id="UP000717515"/>
    </source>
</evidence>
<feature type="region of interest" description="Disordered" evidence="1">
    <location>
        <begin position="502"/>
        <end position="527"/>
    </location>
</feature>
<accession>A0A9P8CV96</accession>
<evidence type="ECO:0000256" key="1">
    <source>
        <dbReference type="SAM" id="MobiDB-lite"/>
    </source>
</evidence>
<gene>
    <name evidence="2" type="ORF">KVV02_005135</name>
</gene>
<comment type="caution">
    <text evidence="2">The sequence shown here is derived from an EMBL/GenBank/DDBJ whole genome shotgun (WGS) entry which is preliminary data.</text>
</comment>
<proteinExistence type="predicted"/>
<feature type="compositionally biased region" description="Basic and acidic residues" evidence="1">
    <location>
        <begin position="194"/>
        <end position="205"/>
    </location>
</feature>
<reference evidence="2" key="1">
    <citation type="submission" date="2021-07" db="EMBL/GenBank/DDBJ databases">
        <title>Draft genome of Mortierella alpina, strain LL118, isolated from an aspen leaf litter sample.</title>
        <authorList>
            <person name="Yang S."/>
            <person name="Vinatzer B.A."/>
        </authorList>
    </citation>
    <scope>NUCLEOTIDE SEQUENCE</scope>
    <source>
        <strain evidence="2">LL118</strain>
    </source>
</reference>
<name>A0A9P8CV96_MORAP</name>
<dbReference type="Proteomes" id="UP000717515">
    <property type="component" value="Unassembled WGS sequence"/>
</dbReference>
<dbReference type="AlphaFoldDB" id="A0A9P8CV96"/>
<feature type="compositionally biased region" description="Basic residues" evidence="1">
    <location>
        <begin position="181"/>
        <end position="193"/>
    </location>
</feature>
<organism evidence="2 3">
    <name type="scientific">Mortierella alpina</name>
    <name type="common">Oleaginous fungus</name>
    <name type="synonym">Mortierella renispora</name>
    <dbReference type="NCBI Taxonomy" id="64518"/>
    <lineage>
        <taxon>Eukaryota</taxon>
        <taxon>Fungi</taxon>
        <taxon>Fungi incertae sedis</taxon>
        <taxon>Mucoromycota</taxon>
        <taxon>Mortierellomycotina</taxon>
        <taxon>Mortierellomycetes</taxon>
        <taxon>Mortierellales</taxon>
        <taxon>Mortierellaceae</taxon>
        <taxon>Mortierella</taxon>
    </lineage>
</organism>
<evidence type="ECO:0000313" key="2">
    <source>
        <dbReference type="EMBL" id="KAG9320752.1"/>
    </source>
</evidence>